<dbReference type="AlphaFoldDB" id="A0A699IXT7"/>
<proteinExistence type="predicted"/>
<comment type="caution">
    <text evidence="2">The sequence shown here is derived from an EMBL/GenBank/DDBJ whole genome shotgun (WGS) entry which is preliminary data.</text>
</comment>
<feature type="non-terminal residue" evidence="2">
    <location>
        <position position="1"/>
    </location>
</feature>
<accession>A0A699IXT7</accession>
<feature type="compositionally biased region" description="Low complexity" evidence="1">
    <location>
        <begin position="58"/>
        <end position="77"/>
    </location>
</feature>
<name>A0A699IXT7_TANCI</name>
<sequence>KLDISFLHVFEALCYPKHDREDIGKLGAKAVYDDYIVGQLSAAPRTNLAAPAPQVLQTSTASTTTSDITPTPTNSSPQATVIPITSQYVDELEPKQQHV</sequence>
<protein>
    <submittedName>
        <fullName evidence="2">Integrase, catalytic region, zinc finger, CCHC-type, peptidase aspartic, catalytic</fullName>
    </submittedName>
</protein>
<gene>
    <name evidence="2" type="ORF">Tci_566559</name>
</gene>
<reference evidence="2" key="1">
    <citation type="journal article" date="2019" name="Sci. Rep.">
        <title>Draft genome of Tanacetum cinerariifolium, the natural source of mosquito coil.</title>
        <authorList>
            <person name="Yamashiro T."/>
            <person name="Shiraishi A."/>
            <person name="Satake H."/>
            <person name="Nakayama K."/>
        </authorList>
    </citation>
    <scope>NUCLEOTIDE SEQUENCE</scope>
</reference>
<dbReference type="EMBL" id="BKCJ010345894">
    <property type="protein sequence ID" value="GEZ94586.1"/>
    <property type="molecule type" value="Genomic_DNA"/>
</dbReference>
<evidence type="ECO:0000313" key="2">
    <source>
        <dbReference type="EMBL" id="GEZ94586.1"/>
    </source>
</evidence>
<evidence type="ECO:0000256" key="1">
    <source>
        <dbReference type="SAM" id="MobiDB-lite"/>
    </source>
</evidence>
<organism evidence="2">
    <name type="scientific">Tanacetum cinerariifolium</name>
    <name type="common">Dalmatian daisy</name>
    <name type="synonym">Chrysanthemum cinerariifolium</name>
    <dbReference type="NCBI Taxonomy" id="118510"/>
    <lineage>
        <taxon>Eukaryota</taxon>
        <taxon>Viridiplantae</taxon>
        <taxon>Streptophyta</taxon>
        <taxon>Embryophyta</taxon>
        <taxon>Tracheophyta</taxon>
        <taxon>Spermatophyta</taxon>
        <taxon>Magnoliopsida</taxon>
        <taxon>eudicotyledons</taxon>
        <taxon>Gunneridae</taxon>
        <taxon>Pentapetalae</taxon>
        <taxon>asterids</taxon>
        <taxon>campanulids</taxon>
        <taxon>Asterales</taxon>
        <taxon>Asteraceae</taxon>
        <taxon>Asteroideae</taxon>
        <taxon>Anthemideae</taxon>
        <taxon>Anthemidinae</taxon>
        <taxon>Tanacetum</taxon>
    </lineage>
</organism>
<feature type="region of interest" description="Disordered" evidence="1">
    <location>
        <begin position="51"/>
        <end position="81"/>
    </location>
</feature>